<sequence length="59" mass="6436">PLTIIDDTGSAITIPEEPQRIISTAPSNTEILFYLGLEDKIVGVTNYSLSPSESGFFNY</sequence>
<feature type="non-terminal residue" evidence="2">
    <location>
        <position position="1"/>
    </location>
</feature>
<gene>
    <name evidence="2" type="ORF">S01H4_01299</name>
</gene>
<dbReference type="InterPro" id="IPR050902">
    <property type="entry name" value="ABC_Transporter_SBP"/>
</dbReference>
<feature type="domain" description="Fe/B12 periplasmic-binding" evidence="1">
    <location>
        <begin position="20"/>
        <end position="59"/>
    </location>
</feature>
<dbReference type="InterPro" id="IPR002491">
    <property type="entry name" value="ABC_transptr_periplasmic_BD"/>
</dbReference>
<organism evidence="2">
    <name type="scientific">marine sediment metagenome</name>
    <dbReference type="NCBI Taxonomy" id="412755"/>
    <lineage>
        <taxon>unclassified sequences</taxon>
        <taxon>metagenomes</taxon>
        <taxon>ecological metagenomes</taxon>
    </lineage>
</organism>
<dbReference type="EMBL" id="BART01000230">
    <property type="protein sequence ID" value="GAG68216.1"/>
    <property type="molecule type" value="Genomic_DNA"/>
</dbReference>
<name>X1B890_9ZZZZ</name>
<dbReference type="PANTHER" id="PTHR30535">
    <property type="entry name" value="VITAMIN B12-BINDING PROTEIN"/>
    <property type="match status" value="1"/>
</dbReference>
<dbReference type="PANTHER" id="PTHR30535:SF34">
    <property type="entry name" value="MOLYBDATE-BINDING PROTEIN MOLA"/>
    <property type="match status" value="1"/>
</dbReference>
<dbReference type="Gene3D" id="3.40.50.1980">
    <property type="entry name" value="Nitrogenase molybdenum iron protein domain"/>
    <property type="match status" value="1"/>
</dbReference>
<dbReference type="GO" id="GO:0071281">
    <property type="term" value="P:cellular response to iron ion"/>
    <property type="evidence" value="ECO:0007669"/>
    <property type="project" value="TreeGrafter"/>
</dbReference>
<evidence type="ECO:0000313" key="2">
    <source>
        <dbReference type="EMBL" id="GAG68216.1"/>
    </source>
</evidence>
<dbReference type="SUPFAM" id="SSF53807">
    <property type="entry name" value="Helical backbone' metal receptor"/>
    <property type="match status" value="1"/>
</dbReference>
<evidence type="ECO:0000259" key="1">
    <source>
        <dbReference type="PROSITE" id="PS50983"/>
    </source>
</evidence>
<reference evidence="2" key="1">
    <citation type="journal article" date="2014" name="Front. Microbiol.">
        <title>High frequency of phylogenetically diverse reductive dehalogenase-homologous genes in deep subseafloor sedimentary metagenomes.</title>
        <authorList>
            <person name="Kawai M."/>
            <person name="Futagami T."/>
            <person name="Toyoda A."/>
            <person name="Takaki Y."/>
            <person name="Nishi S."/>
            <person name="Hori S."/>
            <person name="Arai W."/>
            <person name="Tsubouchi T."/>
            <person name="Morono Y."/>
            <person name="Uchiyama I."/>
            <person name="Ito T."/>
            <person name="Fujiyama A."/>
            <person name="Inagaki F."/>
            <person name="Takami H."/>
        </authorList>
    </citation>
    <scope>NUCLEOTIDE SEQUENCE</scope>
    <source>
        <strain evidence="2">Expedition CK06-06</strain>
    </source>
</reference>
<dbReference type="PROSITE" id="PS50983">
    <property type="entry name" value="FE_B12_PBP"/>
    <property type="match status" value="1"/>
</dbReference>
<protein>
    <recommendedName>
        <fullName evidence="1">Fe/B12 periplasmic-binding domain-containing protein</fullName>
    </recommendedName>
</protein>
<proteinExistence type="predicted"/>
<accession>X1B890</accession>
<comment type="caution">
    <text evidence="2">The sequence shown here is derived from an EMBL/GenBank/DDBJ whole genome shotgun (WGS) entry which is preliminary data.</text>
</comment>
<dbReference type="AlphaFoldDB" id="X1B890"/>